<dbReference type="GeneID" id="77930226"/>
<name>A0A5P8DAZ8_9CAUD</name>
<protein>
    <submittedName>
        <fullName evidence="1">Uncharacterized protein</fullName>
    </submittedName>
</protein>
<accession>A0A5P8DAZ8</accession>
<keyword evidence="2" id="KW-1185">Reference proteome</keyword>
<proteinExistence type="predicted"/>
<evidence type="ECO:0000313" key="2">
    <source>
        <dbReference type="Proteomes" id="UP000326635"/>
    </source>
</evidence>
<dbReference type="EMBL" id="MN428048">
    <property type="protein sequence ID" value="QFP96178.1"/>
    <property type="molecule type" value="Genomic_DNA"/>
</dbReference>
<dbReference type="KEGG" id="vg:77930226"/>
<evidence type="ECO:0000313" key="1">
    <source>
        <dbReference type="EMBL" id="QFP96178.1"/>
    </source>
</evidence>
<dbReference type="RefSeq" id="YP_010654379.1">
    <property type="nucleotide sequence ID" value="NC_070810.1"/>
</dbReference>
<organism evidence="1 2">
    <name type="scientific">Gordonia phage DobbysSock</name>
    <dbReference type="NCBI Taxonomy" id="2652880"/>
    <lineage>
        <taxon>Viruses</taxon>
        <taxon>Duplodnaviria</taxon>
        <taxon>Heunggongvirae</taxon>
        <taxon>Uroviricota</taxon>
        <taxon>Caudoviricetes</taxon>
        <taxon>Beenievirus</taxon>
        <taxon>Beenievirus dobbyssock</taxon>
    </lineage>
</organism>
<reference evidence="1 2" key="1">
    <citation type="submission" date="2019-09" db="EMBL/GenBank/DDBJ databases">
        <authorList>
            <person name="Emmett G."/>
            <person name="DeLuca S.W."/>
            <person name="Gurney S.M.R."/>
            <person name="Garlena R.A."/>
            <person name="Russell D.A."/>
            <person name="Pope W.H."/>
            <person name="Jacobs-Sera D."/>
            <person name="Hatfull G.F."/>
        </authorList>
    </citation>
    <scope>NUCLEOTIDE SEQUENCE [LARGE SCALE GENOMIC DNA]</scope>
</reference>
<gene>
    <name evidence="1" type="primary">57</name>
    <name evidence="1" type="ORF">DOBBYSSOCK_SEA_57</name>
</gene>
<dbReference type="Proteomes" id="UP000326635">
    <property type="component" value="Segment"/>
</dbReference>
<sequence length="46" mass="5307">MMIRRLLDTNLRRAVWIACTPVRVGIPLVGRFVMPFRYPFAGGDDE</sequence>